<evidence type="ECO:0000256" key="3">
    <source>
        <dbReference type="ARBA" id="ARBA00023235"/>
    </source>
</evidence>
<dbReference type="Gene3D" id="2.40.100.10">
    <property type="entry name" value="Cyclophilin-like"/>
    <property type="match status" value="1"/>
</dbReference>
<name>A0A1W1DAW3_9ZZZZ</name>
<dbReference type="PROSITE" id="PS50072">
    <property type="entry name" value="CSA_PPIASE_2"/>
    <property type="match status" value="1"/>
</dbReference>
<reference evidence="7" key="1">
    <citation type="submission" date="2016-10" db="EMBL/GenBank/DDBJ databases">
        <authorList>
            <person name="de Groot N.N."/>
        </authorList>
    </citation>
    <scope>NUCLEOTIDE SEQUENCE</scope>
</reference>
<dbReference type="Pfam" id="PF00254">
    <property type="entry name" value="FKBP_C"/>
    <property type="match status" value="1"/>
</dbReference>
<dbReference type="SUPFAM" id="SSF50891">
    <property type="entry name" value="Cyclophilin-like"/>
    <property type="match status" value="1"/>
</dbReference>
<evidence type="ECO:0000259" key="5">
    <source>
        <dbReference type="PROSITE" id="PS50059"/>
    </source>
</evidence>
<evidence type="ECO:0000259" key="6">
    <source>
        <dbReference type="PROSITE" id="PS50072"/>
    </source>
</evidence>
<dbReference type="EC" id="5.2.1.8" evidence="1"/>
<keyword evidence="2" id="KW-0697">Rotamase</keyword>
<protein>
    <recommendedName>
        <fullName evidence="1">peptidylprolyl isomerase</fullName>
        <ecNumber evidence="1">5.2.1.8</ecNumber>
    </recommendedName>
</protein>
<feature type="domain" description="PPIase cyclophilin-type" evidence="6">
    <location>
        <begin position="59"/>
        <end position="192"/>
    </location>
</feature>
<dbReference type="PANTHER" id="PTHR45625:SF4">
    <property type="entry name" value="PEPTIDYLPROLYL ISOMERASE DOMAIN AND WD REPEAT-CONTAINING PROTEIN 1"/>
    <property type="match status" value="1"/>
</dbReference>
<dbReference type="InterPro" id="IPR001179">
    <property type="entry name" value="PPIase_FKBP_dom"/>
</dbReference>
<dbReference type="PRINTS" id="PR00153">
    <property type="entry name" value="CSAPPISMRASE"/>
</dbReference>
<dbReference type="InterPro" id="IPR029000">
    <property type="entry name" value="Cyclophilin-like_dom_sf"/>
</dbReference>
<gene>
    <name evidence="7" type="ORF">MNB_SUP05-4-904</name>
</gene>
<dbReference type="Pfam" id="PF00160">
    <property type="entry name" value="Pro_isomerase"/>
    <property type="match status" value="1"/>
</dbReference>
<evidence type="ECO:0000256" key="1">
    <source>
        <dbReference type="ARBA" id="ARBA00013194"/>
    </source>
</evidence>
<dbReference type="SUPFAM" id="SSF54534">
    <property type="entry name" value="FKBP-like"/>
    <property type="match status" value="1"/>
</dbReference>
<dbReference type="InterPro" id="IPR046357">
    <property type="entry name" value="PPIase_dom_sf"/>
</dbReference>
<proteinExistence type="predicted"/>
<dbReference type="PANTHER" id="PTHR45625">
    <property type="entry name" value="PEPTIDYL-PROLYL CIS-TRANS ISOMERASE-RELATED"/>
    <property type="match status" value="1"/>
</dbReference>
<dbReference type="GO" id="GO:0006457">
    <property type="term" value="P:protein folding"/>
    <property type="evidence" value="ECO:0007669"/>
    <property type="project" value="InterPro"/>
</dbReference>
<feature type="transmembrane region" description="Helical" evidence="4">
    <location>
        <begin position="6"/>
        <end position="22"/>
    </location>
</feature>
<dbReference type="PROSITE" id="PS00170">
    <property type="entry name" value="CSA_PPIASE_1"/>
    <property type="match status" value="1"/>
</dbReference>
<keyword evidence="3 7" id="KW-0413">Isomerase</keyword>
<dbReference type="InterPro" id="IPR020892">
    <property type="entry name" value="Cyclophilin-type_PPIase_CS"/>
</dbReference>
<keyword evidence="4" id="KW-0812">Transmembrane</keyword>
<dbReference type="CDD" id="cd00317">
    <property type="entry name" value="cyclophilin"/>
    <property type="match status" value="1"/>
</dbReference>
<dbReference type="EMBL" id="FPHR01000031">
    <property type="protein sequence ID" value="SFV77749.1"/>
    <property type="molecule type" value="Genomic_DNA"/>
</dbReference>
<keyword evidence="4" id="KW-1133">Transmembrane helix</keyword>
<feature type="domain" description="PPIase FKBP-type" evidence="5">
    <location>
        <begin position="274"/>
        <end position="358"/>
    </location>
</feature>
<dbReference type="GO" id="GO:0003755">
    <property type="term" value="F:peptidyl-prolyl cis-trans isomerase activity"/>
    <property type="evidence" value="ECO:0007669"/>
    <property type="project" value="UniProtKB-KW"/>
</dbReference>
<keyword evidence="4" id="KW-0472">Membrane</keyword>
<dbReference type="InterPro" id="IPR044666">
    <property type="entry name" value="Cyclophilin_A-like"/>
</dbReference>
<sequence length="361" mass="39583">MIFYRIVSLMFIVFLGIINVFIDCPKSLLMSRLFLIVFTLVFSLTSQAKLDDGLYANLHTNQGDIIVQLEFEKTPLTVINFVGLAEGKKLSNIQTGKPFYNGLKFHRVIDNFMIQGGDPKGNGTGGPGYKFKDEITDLSHHTGGILSMANSGPNTNGSQFFITHTATPWLDGKHTVFGQVVEGMDVVNNIKKDDFIRKVKIIRIGEAALNFNTDEAAFNAINEAHSDQENEKIAKKKAKLADFVQKNYANATLTDKGHFVEISQAGNGDKPSKGDLVKVELSIDLDDGTNMREAGEPLPFAAGSGTIISLIDSSVLSMTVGEKRTLIAPYSQIYGDSKRSGLSPENILIFKLKLLSINDIE</sequence>
<dbReference type="PROSITE" id="PS50059">
    <property type="entry name" value="FKBP_PPIASE"/>
    <property type="match status" value="1"/>
</dbReference>
<accession>A0A1W1DAW3</accession>
<dbReference type="AlphaFoldDB" id="A0A1W1DAW3"/>
<organism evidence="7">
    <name type="scientific">hydrothermal vent metagenome</name>
    <dbReference type="NCBI Taxonomy" id="652676"/>
    <lineage>
        <taxon>unclassified sequences</taxon>
        <taxon>metagenomes</taxon>
        <taxon>ecological metagenomes</taxon>
    </lineage>
</organism>
<evidence type="ECO:0000256" key="4">
    <source>
        <dbReference type="SAM" id="Phobius"/>
    </source>
</evidence>
<dbReference type="InterPro" id="IPR002130">
    <property type="entry name" value="Cyclophilin-type_PPIase_dom"/>
</dbReference>
<evidence type="ECO:0000256" key="2">
    <source>
        <dbReference type="ARBA" id="ARBA00023110"/>
    </source>
</evidence>
<evidence type="ECO:0000313" key="7">
    <source>
        <dbReference type="EMBL" id="SFV77749.1"/>
    </source>
</evidence>
<dbReference type="Gene3D" id="3.10.50.40">
    <property type="match status" value="1"/>
</dbReference>